<protein>
    <submittedName>
        <fullName evidence="1">Uncharacterized protein</fullName>
    </submittedName>
</protein>
<gene>
    <name evidence="1" type="ORF">BpHYR1_015852</name>
</gene>
<reference evidence="1 2" key="1">
    <citation type="journal article" date="2018" name="Sci. Rep.">
        <title>Genomic signatures of local adaptation to the degree of environmental predictability in rotifers.</title>
        <authorList>
            <person name="Franch-Gras L."/>
            <person name="Hahn C."/>
            <person name="Garcia-Roger E.M."/>
            <person name="Carmona M.J."/>
            <person name="Serra M."/>
            <person name="Gomez A."/>
        </authorList>
    </citation>
    <scope>NUCLEOTIDE SEQUENCE [LARGE SCALE GENOMIC DNA]</scope>
    <source>
        <strain evidence="1">HYR1</strain>
    </source>
</reference>
<comment type="caution">
    <text evidence="1">The sequence shown here is derived from an EMBL/GenBank/DDBJ whole genome shotgun (WGS) entry which is preliminary data.</text>
</comment>
<keyword evidence="2" id="KW-1185">Reference proteome</keyword>
<dbReference type="AlphaFoldDB" id="A0A3M7SKA7"/>
<evidence type="ECO:0000313" key="1">
    <source>
        <dbReference type="EMBL" id="RNA36221.1"/>
    </source>
</evidence>
<organism evidence="1 2">
    <name type="scientific">Brachionus plicatilis</name>
    <name type="common">Marine rotifer</name>
    <name type="synonym">Brachionus muelleri</name>
    <dbReference type="NCBI Taxonomy" id="10195"/>
    <lineage>
        <taxon>Eukaryota</taxon>
        <taxon>Metazoa</taxon>
        <taxon>Spiralia</taxon>
        <taxon>Gnathifera</taxon>
        <taxon>Rotifera</taxon>
        <taxon>Eurotatoria</taxon>
        <taxon>Monogononta</taxon>
        <taxon>Pseudotrocha</taxon>
        <taxon>Ploima</taxon>
        <taxon>Brachionidae</taxon>
        <taxon>Brachionus</taxon>
    </lineage>
</organism>
<dbReference type="EMBL" id="REGN01001211">
    <property type="protein sequence ID" value="RNA36221.1"/>
    <property type="molecule type" value="Genomic_DNA"/>
</dbReference>
<evidence type="ECO:0000313" key="2">
    <source>
        <dbReference type="Proteomes" id="UP000276133"/>
    </source>
</evidence>
<proteinExistence type="predicted"/>
<name>A0A3M7SKA7_BRAPC</name>
<sequence length="66" mass="7925">MVVFFIAIKNLNLKLTKTTVDDYILKKLNLSWRTFNDYSQLDQINETNLCSDDWKQIMSIYKFVSR</sequence>
<dbReference type="Proteomes" id="UP000276133">
    <property type="component" value="Unassembled WGS sequence"/>
</dbReference>
<accession>A0A3M7SKA7</accession>